<keyword evidence="2" id="KW-0812">Transmembrane</keyword>
<evidence type="ECO:0000313" key="4">
    <source>
        <dbReference type="Proteomes" id="UP001330184"/>
    </source>
</evidence>
<proteinExistence type="predicted"/>
<keyword evidence="4" id="KW-1185">Reference proteome</keyword>
<accession>A0AA48KLF3</accession>
<name>A0AA48KLF3_9FLAO</name>
<dbReference type="EMBL" id="AP027268">
    <property type="protein sequence ID" value="BDW93062.1"/>
    <property type="molecule type" value="Genomic_DNA"/>
</dbReference>
<dbReference type="AlphaFoldDB" id="A0AA48KLF3"/>
<sequence length="203" mass="23915">MSEFFKAELKDRFLEYALDRNDYFQIHTLYDEFLRPHYSLEYVQRLVQEIQNYDSTLLDVMGGNGMDMFMLASTPNTQDFLDEGGFMNLYVKEEEKWDTFLGHLSNTPKLTKDERKLLKKKTSTSKREKALLIGLVSALAISFLFTIISIFSEVFLRPEYVPADEFERKINKLKEQSILENQKLKNQLELTKQQLDSLKNLKD</sequence>
<evidence type="ECO:0000256" key="1">
    <source>
        <dbReference type="SAM" id="Coils"/>
    </source>
</evidence>
<feature type="transmembrane region" description="Helical" evidence="2">
    <location>
        <begin position="130"/>
        <end position="151"/>
    </location>
</feature>
<evidence type="ECO:0000256" key="2">
    <source>
        <dbReference type="SAM" id="Phobius"/>
    </source>
</evidence>
<evidence type="ECO:0000313" key="3">
    <source>
        <dbReference type="EMBL" id="BDW93062.1"/>
    </source>
</evidence>
<dbReference type="Proteomes" id="UP001330184">
    <property type="component" value="Chromosome"/>
</dbReference>
<organism evidence="3 4">
    <name type="scientific">Flagellimonas marinaquae</name>
    <dbReference type="NCBI Taxonomy" id="254955"/>
    <lineage>
        <taxon>Bacteria</taxon>
        <taxon>Pseudomonadati</taxon>
        <taxon>Bacteroidota</taxon>
        <taxon>Flavobacteriia</taxon>
        <taxon>Flavobacteriales</taxon>
        <taxon>Flavobacteriaceae</taxon>
        <taxon>Flagellimonas</taxon>
    </lineage>
</organism>
<keyword evidence="1" id="KW-0175">Coiled coil</keyword>
<keyword evidence="2" id="KW-0472">Membrane</keyword>
<keyword evidence="2" id="KW-1133">Transmembrane helix</keyword>
<reference evidence="3 4" key="1">
    <citation type="submission" date="2023-01" db="EMBL/GenBank/DDBJ databases">
        <title>Complete genome sequence of Muricauda aquimarina strain IFOP_LL357.</title>
        <authorList>
            <person name="Gajardo G."/>
            <person name="Ueki S."/>
            <person name="Maruyama F."/>
        </authorList>
    </citation>
    <scope>NUCLEOTIDE SEQUENCE [LARGE SCALE GENOMIC DNA]</scope>
    <source>
        <strain evidence="3 4">IFOP_LL357</strain>
    </source>
</reference>
<protein>
    <submittedName>
        <fullName evidence="3">Uncharacterized protein</fullName>
    </submittedName>
</protein>
<feature type="coiled-coil region" evidence="1">
    <location>
        <begin position="163"/>
        <end position="201"/>
    </location>
</feature>
<dbReference type="RefSeq" id="WP_224835293.1">
    <property type="nucleotide sequence ID" value="NZ_AP027268.1"/>
</dbReference>
<gene>
    <name evidence="3" type="ORF">MACH07_18940</name>
</gene>